<gene>
    <name evidence="1" type="ORF">GCM10022255_085680</name>
</gene>
<dbReference type="EMBL" id="BAABAT010000037">
    <property type="protein sequence ID" value="GAA4259762.1"/>
    <property type="molecule type" value="Genomic_DNA"/>
</dbReference>
<reference evidence="2" key="1">
    <citation type="journal article" date="2019" name="Int. J. Syst. Evol. Microbiol.">
        <title>The Global Catalogue of Microorganisms (GCM) 10K type strain sequencing project: providing services to taxonomists for standard genome sequencing and annotation.</title>
        <authorList>
            <consortium name="The Broad Institute Genomics Platform"/>
            <consortium name="The Broad Institute Genome Sequencing Center for Infectious Disease"/>
            <person name="Wu L."/>
            <person name="Ma J."/>
        </authorList>
    </citation>
    <scope>NUCLEOTIDE SEQUENCE [LARGE SCALE GENOMIC DNA]</scope>
    <source>
        <strain evidence="2">JCM 17441</strain>
    </source>
</reference>
<keyword evidence="2" id="KW-1185">Reference proteome</keyword>
<dbReference type="RefSeq" id="WP_380135951.1">
    <property type="nucleotide sequence ID" value="NZ_JBHTFY010000001.1"/>
</dbReference>
<protein>
    <submittedName>
        <fullName evidence="1">Uncharacterized protein</fullName>
    </submittedName>
</protein>
<dbReference type="Proteomes" id="UP001500620">
    <property type="component" value="Unassembled WGS sequence"/>
</dbReference>
<accession>A0ABP8DMJ8</accession>
<name>A0ABP8DMJ8_9ACTN</name>
<proteinExistence type="predicted"/>
<evidence type="ECO:0000313" key="2">
    <source>
        <dbReference type="Proteomes" id="UP001500620"/>
    </source>
</evidence>
<organism evidence="1 2">
    <name type="scientific">Dactylosporangium darangshiense</name>
    <dbReference type="NCBI Taxonomy" id="579108"/>
    <lineage>
        <taxon>Bacteria</taxon>
        <taxon>Bacillati</taxon>
        <taxon>Actinomycetota</taxon>
        <taxon>Actinomycetes</taxon>
        <taxon>Micromonosporales</taxon>
        <taxon>Micromonosporaceae</taxon>
        <taxon>Dactylosporangium</taxon>
    </lineage>
</organism>
<comment type="caution">
    <text evidence="1">The sequence shown here is derived from an EMBL/GenBank/DDBJ whole genome shotgun (WGS) entry which is preliminary data.</text>
</comment>
<evidence type="ECO:0000313" key="1">
    <source>
        <dbReference type="EMBL" id="GAA4259762.1"/>
    </source>
</evidence>
<sequence>MAAVAAGVTVVLAVAGGSILATSRSPSVEDRIDNAIDAVAKARGARLEMMFTDKTGATVDADLTFTADGYGSGTITDPGGGRAELRTSNLHTAVNGDATWWARRDPNHMSTLAGRWVQPKKGVALPVNPGLSLTPKMLALSLDEATSGITPNVVDTVTWHGQNVDILEFRDRTVALTKTDAARGPRVDGGECSGIPVMAVRRERDHLLARRVRRSTGADAGAVPGCLGGALSGGRDDLDGSAAPAGRSGQGALRALMPLCRCSRQVRDGRHRLLPGPRRPGRSNE</sequence>